<accession>X0SZ43</accession>
<organism evidence="1">
    <name type="scientific">marine sediment metagenome</name>
    <dbReference type="NCBI Taxonomy" id="412755"/>
    <lineage>
        <taxon>unclassified sequences</taxon>
        <taxon>metagenomes</taxon>
        <taxon>ecological metagenomes</taxon>
    </lineage>
</organism>
<dbReference type="EMBL" id="BARS01009904">
    <property type="protein sequence ID" value="GAF81212.1"/>
    <property type="molecule type" value="Genomic_DNA"/>
</dbReference>
<feature type="non-terminal residue" evidence="1">
    <location>
        <position position="53"/>
    </location>
</feature>
<protein>
    <submittedName>
        <fullName evidence="1">Uncharacterized protein</fullName>
    </submittedName>
</protein>
<reference evidence="1" key="1">
    <citation type="journal article" date="2014" name="Front. Microbiol.">
        <title>High frequency of phylogenetically diverse reductive dehalogenase-homologous genes in deep subseafloor sedimentary metagenomes.</title>
        <authorList>
            <person name="Kawai M."/>
            <person name="Futagami T."/>
            <person name="Toyoda A."/>
            <person name="Takaki Y."/>
            <person name="Nishi S."/>
            <person name="Hori S."/>
            <person name="Arai W."/>
            <person name="Tsubouchi T."/>
            <person name="Morono Y."/>
            <person name="Uchiyama I."/>
            <person name="Ito T."/>
            <person name="Fujiyama A."/>
            <person name="Inagaki F."/>
            <person name="Takami H."/>
        </authorList>
    </citation>
    <scope>NUCLEOTIDE SEQUENCE</scope>
    <source>
        <strain evidence="1">Expedition CK06-06</strain>
    </source>
</reference>
<sequence length="53" mass="5867">MSIRAKIAFIVLPLIITPLILTGLASSFAARNGITQVTTEFLRFKAEELQKYA</sequence>
<name>X0SZ43_9ZZZZ</name>
<dbReference type="AlphaFoldDB" id="X0SZ43"/>
<comment type="caution">
    <text evidence="1">The sequence shown here is derived from an EMBL/GenBank/DDBJ whole genome shotgun (WGS) entry which is preliminary data.</text>
</comment>
<proteinExistence type="predicted"/>
<evidence type="ECO:0000313" key="1">
    <source>
        <dbReference type="EMBL" id="GAF81212.1"/>
    </source>
</evidence>
<gene>
    <name evidence="1" type="ORF">S01H1_18513</name>
</gene>